<dbReference type="Pfam" id="PF00782">
    <property type="entry name" value="DSPc"/>
    <property type="match status" value="1"/>
</dbReference>
<dbReference type="SUPFAM" id="SSF52799">
    <property type="entry name" value="(Phosphotyrosine protein) phosphatases II"/>
    <property type="match status" value="1"/>
</dbReference>
<feature type="domain" description="Tyrosine-protein phosphatase" evidence="1">
    <location>
        <begin position="144"/>
        <end position="287"/>
    </location>
</feature>
<dbReference type="PANTHER" id="PTHR46659:SF1">
    <property type="entry name" value="SERINE_THREONINE_TYROSINE-INTERACTING-LIKE PROTEIN 1"/>
    <property type="match status" value="1"/>
</dbReference>
<dbReference type="PROSITE" id="PS50054">
    <property type="entry name" value="TYR_PHOSPHATASE_DUAL"/>
    <property type="match status" value="1"/>
</dbReference>
<protein>
    <submittedName>
        <fullName evidence="4">Serine/threonine/tyrosine-interacting-like protein 1</fullName>
    </submittedName>
</protein>
<sequence length="298" mass="34305">MEGLELIEPNALYNMLQQGTQYSGLSDTNYLLLIDARRKHEYNESHIVTSKKAPKSENDLFMIPYDAELECKQNIVVYDSNTSTIPFHSYSPAIDCAKLFWDMGSRDTVKILKGGYEEFSALYPFLRTQKILFTPRELDEIKPYPVELIQGLLYMGNWRQGNAAYIQKDLKIRGHINCCVEAETFFPDPGPHLLHIQVNDENDADLFSHFKAACDFTDEHFEEKFAVLVFDNLGVSRSAAVVVAILMHHYKWTLAEAYNHVLTCCKNMRPNRGFVEQLSKWEEEVLGEKKTDISDPNF</sequence>
<dbReference type="InterPro" id="IPR029021">
    <property type="entry name" value="Prot-tyrosine_phosphatase-like"/>
</dbReference>
<dbReference type="InterPro" id="IPR020422">
    <property type="entry name" value="TYR_PHOSPHATASE_DUAL_dom"/>
</dbReference>
<dbReference type="Gene3D" id="3.40.250.10">
    <property type="entry name" value="Rhodanese-like domain"/>
    <property type="match status" value="1"/>
</dbReference>
<dbReference type="RefSeq" id="XP_005096167.1">
    <property type="nucleotide sequence ID" value="XM_005096110.3"/>
</dbReference>
<dbReference type="PANTHER" id="PTHR46659">
    <property type="entry name" value="SERINE/THREONINE/TYROSINE-INTERACTING-LIKE PROTEIN 1"/>
    <property type="match status" value="1"/>
</dbReference>
<dbReference type="Proteomes" id="UP000694888">
    <property type="component" value="Unplaced"/>
</dbReference>
<evidence type="ECO:0000313" key="4">
    <source>
        <dbReference type="RefSeq" id="XP_005096167.1"/>
    </source>
</evidence>
<gene>
    <name evidence="4" type="primary">LOC101855940</name>
</gene>
<dbReference type="Pfam" id="PF00581">
    <property type="entry name" value="Rhodanese"/>
    <property type="match status" value="1"/>
</dbReference>
<dbReference type="SUPFAM" id="SSF52821">
    <property type="entry name" value="Rhodanese/Cell cycle control phosphatase"/>
    <property type="match status" value="1"/>
</dbReference>
<evidence type="ECO:0000259" key="1">
    <source>
        <dbReference type="PROSITE" id="PS50054"/>
    </source>
</evidence>
<dbReference type="GeneID" id="101855940"/>
<dbReference type="Gene3D" id="3.90.190.10">
    <property type="entry name" value="Protein tyrosine phosphatase superfamily"/>
    <property type="match status" value="1"/>
</dbReference>
<dbReference type="InterPro" id="IPR001763">
    <property type="entry name" value="Rhodanese-like_dom"/>
</dbReference>
<name>A0ABM0JL02_APLCA</name>
<dbReference type="SMART" id="SM00195">
    <property type="entry name" value="DSPc"/>
    <property type="match status" value="1"/>
</dbReference>
<keyword evidence="3" id="KW-1185">Reference proteome</keyword>
<accession>A0ABM0JL02</accession>
<dbReference type="InterPro" id="IPR036873">
    <property type="entry name" value="Rhodanese-like_dom_sf"/>
</dbReference>
<dbReference type="InterPro" id="IPR000340">
    <property type="entry name" value="Dual-sp_phosphatase_cat-dom"/>
</dbReference>
<feature type="domain" description="Rhodanese" evidence="2">
    <location>
        <begin position="31"/>
        <end position="127"/>
    </location>
</feature>
<evidence type="ECO:0000259" key="2">
    <source>
        <dbReference type="PROSITE" id="PS50206"/>
    </source>
</evidence>
<proteinExistence type="predicted"/>
<dbReference type="PROSITE" id="PS50206">
    <property type="entry name" value="RHODANESE_3"/>
    <property type="match status" value="1"/>
</dbReference>
<organism evidence="3 4">
    <name type="scientific">Aplysia californica</name>
    <name type="common">California sea hare</name>
    <dbReference type="NCBI Taxonomy" id="6500"/>
    <lineage>
        <taxon>Eukaryota</taxon>
        <taxon>Metazoa</taxon>
        <taxon>Spiralia</taxon>
        <taxon>Lophotrochozoa</taxon>
        <taxon>Mollusca</taxon>
        <taxon>Gastropoda</taxon>
        <taxon>Heterobranchia</taxon>
        <taxon>Euthyneura</taxon>
        <taxon>Tectipleura</taxon>
        <taxon>Aplysiida</taxon>
        <taxon>Aplysioidea</taxon>
        <taxon>Aplysiidae</taxon>
        <taxon>Aplysia</taxon>
    </lineage>
</organism>
<dbReference type="InterPro" id="IPR053272">
    <property type="entry name" value="STY_interacting-like"/>
</dbReference>
<reference evidence="4" key="1">
    <citation type="submission" date="2025-08" db="UniProtKB">
        <authorList>
            <consortium name="RefSeq"/>
        </authorList>
    </citation>
    <scope>IDENTIFICATION</scope>
</reference>
<evidence type="ECO:0000313" key="3">
    <source>
        <dbReference type="Proteomes" id="UP000694888"/>
    </source>
</evidence>
<dbReference type="SMART" id="SM00450">
    <property type="entry name" value="RHOD"/>
    <property type="match status" value="1"/>
</dbReference>